<protein>
    <submittedName>
        <fullName evidence="1">Uncharacterized protein</fullName>
    </submittedName>
</protein>
<sequence length="46" mass="5407">MIFQSKQRFSFSDRHFQAASKTRFVLICGRFKPIIRSGLFLPETTL</sequence>
<dbReference type="EMBL" id="AGAZ01000082">
    <property type="protein sequence ID" value="EGZ43867.1"/>
    <property type="molecule type" value="Genomic_DNA"/>
</dbReference>
<name>G4CTU6_9NEIS</name>
<gene>
    <name evidence="1" type="ORF">HMPREF9370_2506</name>
</gene>
<reference evidence="1 2" key="1">
    <citation type="submission" date="2011-06" db="EMBL/GenBank/DDBJ databases">
        <authorList>
            <person name="Muzny D."/>
            <person name="Qin X."/>
            <person name="Deng J."/>
            <person name="Jiang H."/>
            <person name="Liu Y."/>
            <person name="Qu J."/>
            <person name="Song X.-Z."/>
            <person name="Zhang L."/>
            <person name="Thornton R."/>
            <person name="Coyle M."/>
            <person name="Francisco L."/>
            <person name="Jackson L."/>
            <person name="Javaid M."/>
            <person name="Korchina V."/>
            <person name="Kovar C."/>
            <person name="Mata R."/>
            <person name="Mathew T."/>
            <person name="Ngo R."/>
            <person name="Nguyen L."/>
            <person name="Nguyen N."/>
            <person name="Okwuonu G."/>
            <person name="Ongeri F."/>
            <person name="Pham C."/>
            <person name="Simmons D."/>
            <person name="Wilczek-Boney K."/>
            <person name="Hale W."/>
            <person name="Jakkamsetti A."/>
            <person name="Pham P."/>
            <person name="Ruth R."/>
            <person name="San Lucas F."/>
            <person name="Warren J."/>
            <person name="Zhang J."/>
            <person name="Zhao Z."/>
            <person name="Zhou C."/>
            <person name="Zhu D."/>
            <person name="Lee S."/>
            <person name="Bess C."/>
            <person name="Blankenburg K."/>
            <person name="Forbes L."/>
            <person name="Fu Q."/>
            <person name="Gubbala S."/>
            <person name="Hirani K."/>
            <person name="Jayaseelan J.C."/>
            <person name="Lara F."/>
            <person name="Munidasa M."/>
            <person name="Palculict T."/>
            <person name="Patil S."/>
            <person name="Pu L.-L."/>
            <person name="Saada N."/>
            <person name="Tang L."/>
            <person name="Weissenberger G."/>
            <person name="Zhu Y."/>
            <person name="Hemphill L."/>
            <person name="Shang Y."/>
            <person name="Youmans B."/>
            <person name="Ayvaz T."/>
            <person name="Ross M."/>
            <person name="Santibanez J."/>
            <person name="Aqrawi P."/>
            <person name="Gross S."/>
            <person name="Joshi V."/>
            <person name="Fowler G."/>
            <person name="Nazareth L."/>
            <person name="Reid J."/>
            <person name="Worley K."/>
            <person name="Petrosino J."/>
            <person name="Highlander S."/>
            <person name="Gibbs R."/>
        </authorList>
    </citation>
    <scope>NUCLEOTIDE SEQUENCE [LARGE SCALE GENOMIC DNA]</scope>
    <source>
        <strain evidence="1 2">9715</strain>
    </source>
</reference>
<comment type="caution">
    <text evidence="1">The sequence shown here is derived from an EMBL/GenBank/DDBJ whole genome shotgun (WGS) entry which is preliminary data.</text>
</comment>
<dbReference type="HOGENOM" id="CLU_3186322_0_0_4"/>
<dbReference type="AlphaFoldDB" id="G4CTU6"/>
<evidence type="ECO:0000313" key="2">
    <source>
        <dbReference type="Proteomes" id="UP000005336"/>
    </source>
</evidence>
<dbReference type="PATRIC" id="fig|1030841.3.peg.2495"/>
<evidence type="ECO:0000313" key="1">
    <source>
        <dbReference type="EMBL" id="EGZ43867.1"/>
    </source>
</evidence>
<organism evidence="1 2">
    <name type="scientific">Neisseria wadsworthii 9715</name>
    <dbReference type="NCBI Taxonomy" id="1030841"/>
    <lineage>
        <taxon>Bacteria</taxon>
        <taxon>Pseudomonadati</taxon>
        <taxon>Pseudomonadota</taxon>
        <taxon>Betaproteobacteria</taxon>
        <taxon>Neisseriales</taxon>
        <taxon>Neisseriaceae</taxon>
        <taxon>Neisseria</taxon>
    </lineage>
</organism>
<keyword evidence="2" id="KW-1185">Reference proteome</keyword>
<proteinExistence type="predicted"/>
<accession>G4CTU6</accession>
<dbReference type="Proteomes" id="UP000005336">
    <property type="component" value="Unassembled WGS sequence"/>
</dbReference>
<dbReference type="STRING" id="1030841.HMPREF9370_2506"/>